<evidence type="ECO:0000313" key="3">
    <source>
        <dbReference type="Proteomes" id="UP000811609"/>
    </source>
</evidence>
<dbReference type="EMBL" id="CM031818">
    <property type="protein sequence ID" value="KAG6639270.1"/>
    <property type="molecule type" value="Genomic_DNA"/>
</dbReference>
<dbReference type="CDD" id="cd22164">
    <property type="entry name" value="F-box_AtSKIP19-like"/>
    <property type="match status" value="1"/>
</dbReference>
<dbReference type="Pfam" id="PF12937">
    <property type="entry name" value="F-box-like"/>
    <property type="match status" value="1"/>
</dbReference>
<evidence type="ECO:0000313" key="2">
    <source>
        <dbReference type="EMBL" id="KAG6639270.1"/>
    </source>
</evidence>
<dbReference type="AlphaFoldDB" id="A0A8T1PFB4"/>
<reference evidence="2" key="1">
    <citation type="submission" date="2020-12" db="EMBL/GenBank/DDBJ databases">
        <title>WGS assembly of Carya illinoinensis cv. Pawnee.</title>
        <authorList>
            <person name="Platts A."/>
            <person name="Shu S."/>
            <person name="Wright S."/>
            <person name="Barry K."/>
            <person name="Edger P."/>
            <person name="Pires J.C."/>
            <person name="Schmutz J."/>
        </authorList>
    </citation>
    <scope>NUCLEOTIDE SEQUENCE</scope>
    <source>
        <tissue evidence="2">Leaf</tissue>
    </source>
</reference>
<proteinExistence type="predicted"/>
<dbReference type="InterPro" id="IPR001810">
    <property type="entry name" value="F-box_dom"/>
</dbReference>
<dbReference type="PROSITE" id="PS50181">
    <property type="entry name" value="FBOX"/>
    <property type="match status" value="1"/>
</dbReference>
<name>A0A8T1PFB4_CARIL</name>
<gene>
    <name evidence="2" type="ORF">CIPAW_10G087300</name>
</gene>
<comment type="caution">
    <text evidence="2">The sequence shown here is derived from an EMBL/GenBank/DDBJ whole genome shotgun (WGS) entry which is preliminary data.</text>
</comment>
<sequence>MDSPFPLPPQPSDQYRNWLDLPLDVTSSILQRLDVVEILTRAQMVCLHWRNVCKDPSMWRTLNMGYYVDLWRYMPYDLRKICRRAVYLSRGQLVGIEVGCFCDENLLKYITERYCKFFFIYFITISNKGLSEIAANIPLLEKLEISYCFWITEKFLEAVGRSCPHLKSLKLIREVYWGDPFKECDIWAVAIAKNMPGLVSLQFDGNNLTNEGVQVILKGCPRLQSLELRHCRYVTMKGDFERWCSEQIRDLQFHCFSDREFEGMLEACGYYDIDDDSTQSYIDNYDFDDFGFVSD</sequence>
<feature type="domain" description="F-box" evidence="1">
    <location>
        <begin position="15"/>
        <end position="62"/>
    </location>
</feature>
<dbReference type="PANTHER" id="PTHR38926:SF2">
    <property type="entry name" value="F-BOX_LRR-REPEAT PROTEIN 21-RELATED"/>
    <property type="match status" value="1"/>
</dbReference>
<evidence type="ECO:0000259" key="1">
    <source>
        <dbReference type="PROSITE" id="PS50181"/>
    </source>
</evidence>
<dbReference type="Proteomes" id="UP000811609">
    <property type="component" value="Chromosome 10"/>
</dbReference>
<keyword evidence="3" id="KW-1185">Reference proteome</keyword>
<dbReference type="PANTHER" id="PTHR38926">
    <property type="entry name" value="F-BOX DOMAIN CONTAINING PROTEIN, EXPRESSED"/>
    <property type="match status" value="1"/>
</dbReference>
<accession>A0A8T1PFB4</accession>
<organism evidence="2 3">
    <name type="scientific">Carya illinoinensis</name>
    <name type="common">Pecan</name>
    <dbReference type="NCBI Taxonomy" id="32201"/>
    <lineage>
        <taxon>Eukaryota</taxon>
        <taxon>Viridiplantae</taxon>
        <taxon>Streptophyta</taxon>
        <taxon>Embryophyta</taxon>
        <taxon>Tracheophyta</taxon>
        <taxon>Spermatophyta</taxon>
        <taxon>Magnoliopsida</taxon>
        <taxon>eudicotyledons</taxon>
        <taxon>Gunneridae</taxon>
        <taxon>Pentapetalae</taxon>
        <taxon>rosids</taxon>
        <taxon>fabids</taxon>
        <taxon>Fagales</taxon>
        <taxon>Juglandaceae</taxon>
        <taxon>Carya</taxon>
    </lineage>
</organism>
<protein>
    <recommendedName>
        <fullName evidence="1">F-box domain-containing protein</fullName>
    </recommendedName>
</protein>